<name>A0AAE4MGL7_9EURY</name>
<evidence type="ECO:0000256" key="1">
    <source>
        <dbReference type="SAM" id="MobiDB-lite"/>
    </source>
</evidence>
<reference evidence="3 4" key="1">
    <citation type="submission" date="2023-06" db="EMBL/GenBank/DDBJ databases">
        <title>Genome sequence of Methancorpusculaceae sp. Cs1.</title>
        <authorList>
            <person name="Protasov E."/>
            <person name="Platt K."/>
            <person name="Poehlein A."/>
            <person name="Daniel R."/>
            <person name="Brune A."/>
        </authorList>
    </citation>
    <scope>NUCLEOTIDE SEQUENCE [LARGE SCALE GENOMIC DNA]</scope>
    <source>
        <strain evidence="3 4">Cs1</strain>
    </source>
</reference>
<keyword evidence="4" id="KW-1185">Reference proteome</keyword>
<feature type="compositionally biased region" description="Basic residues" evidence="1">
    <location>
        <begin position="545"/>
        <end position="559"/>
    </location>
</feature>
<keyword evidence="2" id="KW-0472">Membrane</keyword>
<sequence>MSLFAAVNSLWTGINATATQAAKTISNTATTLSRNINSTATKAATTITQTANNTVRNVNSTAAAVVGTIANTVNITTRNVNNTVAAISGTVAKTAVNIGTAGTQAAKNISSGAASIADNTVKTSIALPKVVISTASTSAATATQAATTIGAEAGQRISSFAAPVSVPIVASVEFIKTGFASASESVGNTVEGIGKNPPVVSAVNPVSGTVDTVIDARNDAYESGDLAATGAALAGDILLPLDLANVVNKTATGRGEELTTEDYVGAAIDTAAIGLGVISGGLGYGLVKTAKTGFKGATKMSKLSGLSKLLKKTTPKKVVVKKAAPKTTTAKTVKTTTPARTAAPKAVKTTTPKTATPKAAAAKTPVKTTAPAKATTSPKVSSTAKPAATTVPKRGLIGTLADVGSIGLTGLFAWSMLGGGGAEEDEYVYESDAAPMEGGGLIPETTPYEAEEPWIETPDGQYYDSPILPDELQPLEEFAEGLGGYLEDVPVVGDIAEAARRRGLSLPFLLALGAVAFIGGRWVWKKYNTGKKPTKTPVKTTSGKKPTKSGGKTKRGNAA</sequence>
<evidence type="ECO:0000256" key="2">
    <source>
        <dbReference type="SAM" id="Phobius"/>
    </source>
</evidence>
<comment type="caution">
    <text evidence="3">The sequence shown here is derived from an EMBL/GenBank/DDBJ whole genome shotgun (WGS) entry which is preliminary data.</text>
</comment>
<dbReference type="RefSeq" id="WP_338096542.1">
    <property type="nucleotide sequence ID" value="NZ_JAWDKB010000005.1"/>
</dbReference>
<evidence type="ECO:0000313" key="3">
    <source>
        <dbReference type="EMBL" id="MDV0444039.1"/>
    </source>
</evidence>
<feature type="region of interest" description="Disordered" evidence="1">
    <location>
        <begin position="330"/>
        <end position="388"/>
    </location>
</feature>
<dbReference type="Proteomes" id="UP001283212">
    <property type="component" value="Unassembled WGS sequence"/>
</dbReference>
<proteinExistence type="predicted"/>
<protein>
    <submittedName>
        <fullName evidence="3">Uncharacterized protein</fullName>
    </submittedName>
</protein>
<keyword evidence="2" id="KW-0812">Transmembrane</keyword>
<dbReference type="EMBL" id="JAWDKB010000005">
    <property type="protein sequence ID" value="MDV0444039.1"/>
    <property type="molecule type" value="Genomic_DNA"/>
</dbReference>
<feature type="transmembrane region" description="Helical" evidence="2">
    <location>
        <begin position="504"/>
        <end position="524"/>
    </location>
</feature>
<organism evidence="3 4">
    <name type="scientific">Methanorbis rubei</name>
    <dbReference type="NCBI Taxonomy" id="3028300"/>
    <lineage>
        <taxon>Archaea</taxon>
        <taxon>Methanobacteriati</taxon>
        <taxon>Methanobacteriota</taxon>
        <taxon>Stenosarchaea group</taxon>
        <taxon>Methanomicrobia</taxon>
        <taxon>Methanomicrobiales</taxon>
        <taxon>Methanocorpusculaceae</taxon>
        <taxon>Methanorbis</taxon>
    </lineage>
</organism>
<accession>A0AAE4MGL7</accession>
<evidence type="ECO:0000313" key="4">
    <source>
        <dbReference type="Proteomes" id="UP001283212"/>
    </source>
</evidence>
<feature type="compositionally biased region" description="Low complexity" evidence="1">
    <location>
        <begin position="330"/>
        <end position="380"/>
    </location>
</feature>
<keyword evidence="2" id="KW-1133">Transmembrane helix</keyword>
<gene>
    <name evidence="3" type="ORF">McpCs1_14270</name>
</gene>
<feature type="compositionally biased region" description="Low complexity" evidence="1">
    <location>
        <begin position="535"/>
        <end position="544"/>
    </location>
</feature>
<feature type="region of interest" description="Disordered" evidence="1">
    <location>
        <begin position="527"/>
        <end position="559"/>
    </location>
</feature>
<dbReference type="AlphaFoldDB" id="A0AAE4MGL7"/>